<evidence type="ECO:0000256" key="2">
    <source>
        <dbReference type="ARBA" id="ARBA00022771"/>
    </source>
</evidence>
<feature type="transmembrane region" description="Helical" evidence="6">
    <location>
        <begin position="186"/>
        <end position="214"/>
    </location>
</feature>
<reference evidence="8" key="1">
    <citation type="submission" date="2025-08" db="UniProtKB">
        <authorList>
            <consortium name="Ensembl"/>
        </authorList>
    </citation>
    <scope>IDENTIFICATION</scope>
</reference>
<keyword evidence="3" id="KW-0862">Zinc</keyword>
<evidence type="ECO:0000256" key="6">
    <source>
        <dbReference type="SAM" id="Phobius"/>
    </source>
</evidence>
<sequence length="270" mass="27991">MRGDAGEGGDGARAPPAVPSASPLALTAFEDSECKICYNYFDLDRRAPKLLECLHTFCAECLHALHLREERPWRVTCPVCRHRTRVPDCRIRALPCNTKAAARFPLCARADPLPQDALPPHPPPLHPALAALRRGDEPGAGAGTGTTGASASVTGAGASTPSSATTLSRDSVSVSVSVARPGCRRLALAAGCACVIFSFLAMLVLLFVGLVFVHGHASGGGGAGGGASPSVLAMVAVVVTWLLCWLKYRPERETGAGRASATSTGSRRSA</sequence>
<evidence type="ECO:0000256" key="1">
    <source>
        <dbReference type="ARBA" id="ARBA00022723"/>
    </source>
</evidence>
<feature type="domain" description="RING-type" evidence="7">
    <location>
        <begin position="34"/>
        <end position="81"/>
    </location>
</feature>
<evidence type="ECO:0000256" key="4">
    <source>
        <dbReference type="PROSITE-ProRule" id="PRU00175"/>
    </source>
</evidence>
<dbReference type="PANTHER" id="PTHR22791:SF17">
    <property type="entry name" value="RING-TYPE DOMAIN-CONTAINING PROTEIN"/>
    <property type="match status" value="1"/>
</dbReference>
<dbReference type="AlphaFoldDB" id="A0A8B9HHR1"/>
<feature type="transmembrane region" description="Helical" evidence="6">
    <location>
        <begin position="226"/>
        <end position="246"/>
    </location>
</feature>
<evidence type="ECO:0000259" key="7">
    <source>
        <dbReference type="PROSITE" id="PS50089"/>
    </source>
</evidence>
<keyword evidence="6" id="KW-0812">Transmembrane</keyword>
<accession>A0A8B9HHR1</accession>
<dbReference type="PANTHER" id="PTHR22791">
    <property type="entry name" value="RING-TYPE DOMAIN-CONTAINING PROTEIN"/>
    <property type="match status" value="1"/>
</dbReference>
<dbReference type="SUPFAM" id="SSF57850">
    <property type="entry name" value="RING/U-box"/>
    <property type="match status" value="1"/>
</dbReference>
<keyword evidence="6" id="KW-1133">Transmembrane helix</keyword>
<evidence type="ECO:0000313" key="8">
    <source>
        <dbReference type="Ensembl" id="ENSAMXP00005012293.1"/>
    </source>
</evidence>
<protein>
    <recommendedName>
        <fullName evidence="7">RING-type domain-containing protein</fullName>
    </recommendedName>
</protein>
<dbReference type="InterPro" id="IPR017907">
    <property type="entry name" value="Znf_RING_CS"/>
</dbReference>
<dbReference type="InterPro" id="IPR013083">
    <property type="entry name" value="Znf_RING/FYVE/PHD"/>
</dbReference>
<dbReference type="InterPro" id="IPR027370">
    <property type="entry name" value="Znf-RING_euk"/>
</dbReference>
<dbReference type="GO" id="GO:0008270">
    <property type="term" value="F:zinc ion binding"/>
    <property type="evidence" value="ECO:0007669"/>
    <property type="project" value="UniProtKB-KW"/>
</dbReference>
<name>A0A8B9HHR1_ASTMX</name>
<keyword evidence="1" id="KW-0479">Metal-binding</keyword>
<dbReference type="InterPro" id="IPR001841">
    <property type="entry name" value="Znf_RING"/>
</dbReference>
<dbReference type="PROSITE" id="PS00518">
    <property type="entry name" value="ZF_RING_1"/>
    <property type="match status" value="1"/>
</dbReference>
<dbReference type="Gene3D" id="3.30.40.10">
    <property type="entry name" value="Zinc/RING finger domain, C3HC4 (zinc finger)"/>
    <property type="match status" value="1"/>
</dbReference>
<dbReference type="PROSITE" id="PS50089">
    <property type="entry name" value="ZF_RING_2"/>
    <property type="match status" value="1"/>
</dbReference>
<organism evidence="8 9">
    <name type="scientific">Astyanax mexicanus</name>
    <name type="common">Blind cave fish</name>
    <name type="synonym">Astyanax fasciatus mexicanus</name>
    <dbReference type="NCBI Taxonomy" id="7994"/>
    <lineage>
        <taxon>Eukaryota</taxon>
        <taxon>Metazoa</taxon>
        <taxon>Chordata</taxon>
        <taxon>Craniata</taxon>
        <taxon>Vertebrata</taxon>
        <taxon>Euteleostomi</taxon>
        <taxon>Actinopterygii</taxon>
        <taxon>Neopterygii</taxon>
        <taxon>Teleostei</taxon>
        <taxon>Ostariophysi</taxon>
        <taxon>Characiformes</taxon>
        <taxon>Characoidei</taxon>
        <taxon>Acestrorhamphidae</taxon>
        <taxon>Acestrorhamphinae</taxon>
        <taxon>Astyanax</taxon>
    </lineage>
</organism>
<evidence type="ECO:0000256" key="5">
    <source>
        <dbReference type="SAM" id="MobiDB-lite"/>
    </source>
</evidence>
<dbReference type="Ensembl" id="ENSAMXT00005013633.1">
    <property type="protein sequence ID" value="ENSAMXP00005012293.1"/>
    <property type="gene ID" value="ENSAMXG00005006649.1"/>
</dbReference>
<keyword evidence="2 4" id="KW-0863">Zinc-finger</keyword>
<dbReference type="InterPro" id="IPR051435">
    <property type="entry name" value="RING_finger_E3_ubiq-ligases"/>
</dbReference>
<dbReference type="Proteomes" id="UP000694621">
    <property type="component" value="Unplaced"/>
</dbReference>
<feature type="region of interest" description="Disordered" evidence="5">
    <location>
        <begin position="117"/>
        <end position="166"/>
    </location>
</feature>
<evidence type="ECO:0000256" key="3">
    <source>
        <dbReference type="ARBA" id="ARBA00022833"/>
    </source>
</evidence>
<keyword evidence="6" id="KW-0472">Membrane</keyword>
<dbReference type="Pfam" id="PF13445">
    <property type="entry name" value="zf-RING_UBOX"/>
    <property type="match status" value="1"/>
</dbReference>
<dbReference type="OrthoDB" id="654191at2759"/>
<dbReference type="SMART" id="SM00184">
    <property type="entry name" value="RING"/>
    <property type="match status" value="1"/>
</dbReference>
<feature type="compositionally biased region" description="Pro residues" evidence="5">
    <location>
        <begin position="117"/>
        <end position="126"/>
    </location>
</feature>
<evidence type="ECO:0000313" key="9">
    <source>
        <dbReference type="Proteomes" id="UP000694621"/>
    </source>
</evidence>
<dbReference type="GO" id="GO:0061630">
    <property type="term" value="F:ubiquitin protein ligase activity"/>
    <property type="evidence" value="ECO:0007669"/>
    <property type="project" value="TreeGrafter"/>
</dbReference>
<proteinExistence type="predicted"/>
<feature type="compositionally biased region" description="Low complexity" evidence="5">
    <location>
        <begin position="147"/>
        <end position="166"/>
    </location>
</feature>
<dbReference type="GO" id="GO:0016567">
    <property type="term" value="P:protein ubiquitination"/>
    <property type="evidence" value="ECO:0007669"/>
    <property type="project" value="TreeGrafter"/>
</dbReference>